<keyword evidence="2" id="KW-1185">Reference proteome</keyword>
<sequence length="83" mass="9019">MKHDIACHRCGHTQGHSNDTAQDWDEITCVGCGDFIATRDHNATFGSRNHRLHTLSLSVETLVRMAREKPGDASFIGITGAAA</sequence>
<evidence type="ECO:0000313" key="2">
    <source>
        <dbReference type="Proteomes" id="UP001321526"/>
    </source>
</evidence>
<proteinExistence type="predicted"/>
<protein>
    <recommendedName>
        <fullName evidence="3">TFIIB-type domain-containing protein</fullName>
    </recommendedName>
</protein>
<accession>A0ABY8FHQ6</accession>
<gene>
    <name evidence="1" type="ORF">EVC62_12910</name>
</gene>
<evidence type="ECO:0008006" key="3">
    <source>
        <dbReference type="Google" id="ProtNLM"/>
    </source>
</evidence>
<dbReference type="RefSeq" id="WP_110678932.1">
    <property type="nucleotide sequence ID" value="NZ_CP035631.1"/>
</dbReference>
<organism evidence="1 2">
    <name type="scientific">Salinicola endophyticus</name>
    <dbReference type="NCBI Taxonomy" id="1949083"/>
    <lineage>
        <taxon>Bacteria</taxon>
        <taxon>Pseudomonadati</taxon>
        <taxon>Pseudomonadota</taxon>
        <taxon>Gammaproteobacteria</taxon>
        <taxon>Oceanospirillales</taxon>
        <taxon>Halomonadaceae</taxon>
        <taxon>Salinicola</taxon>
    </lineage>
</organism>
<dbReference type="Proteomes" id="UP001321526">
    <property type="component" value="Chromosome"/>
</dbReference>
<evidence type="ECO:0000313" key="1">
    <source>
        <dbReference type="EMBL" id="WFF42333.1"/>
    </source>
</evidence>
<name>A0ABY8FHQ6_9GAMM</name>
<dbReference type="EMBL" id="CP035631">
    <property type="protein sequence ID" value="WFF42333.1"/>
    <property type="molecule type" value="Genomic_DNA"/>
</dbReference>
<reference evidence="1 2" key="1">
    <citation type="submission" date="2019-01" db="EMBL/GenBank/DDBJ databases">
        <title>Genome sequence of Salinicola endophyticus REST5.</title>
        <authorList>
            <person name="Nascimento F.X."/>
        </authorList>
    </citation>
    <scope>NUCLEOTIDE SEQUENCE [LARGE SCALE GENOMIC DNA]</scope>
    <source>
        <strain evidence="1 2">REST5</strain>
    </source>
</reference>